<protein>
    <recommendedName>
        <fullName evidence="4">Apolipoprotein B</fullName>
    </recommendedName>
</protein>
<proteinExistence type="predicted"/>
<evidence type="ECO:0008006" key="4">
    <source>
        <dbReference type="Google" id="ProtNLM"/>
    </source>
</evidence>
<keyword evidence="3" id="KW-1185">Reference proteome</keyword>
<organism evidence="2 3">
    <name type="scientific">Porites evermanni</name>
    <dbReference type="NCBI Taxonomy" id="104178"/>
    <lineage>
        <taxon>Eukaryota</taxon>
        <taxon>Metazoa</taxon>
        <taxon>Cnidaria</taxon>
        <taxon>Anthozoa</taxon>
        <taxon>Hexacorallia</taxon>
        <taxon>Scleractinia</taxon>
        <taxon>Fungiina</taxon>
        <taxon>Poritidae</taxon>
        <taxon>Porites</taxon>
    </lineage>
</organism>
<accession>A0ABN8PZW6</accession>
<gene>
    <name evidence="2" type="ORF">PEVE_00001363</name>
</gene>
<feature type="region of interest" description="Disordered" evidence="1">
    <location>
        <begin position="736"/>
        <end position="755"/>
    </location>
</feature>
<dbReference type="EMBL" id="CALNXI010001074">
    <property type="protein sequence ID" value="CAH3154298.1"/>
    <property type="molecule type" value="Genomic_DNA"/>
</dbReference>
<feature type="non-terminal residue" evidence="2">
    <location>
        <position position="1"/>
    </location>
</feature>
<comment type="caution">
    <text evidence="2">The sequence shown here is derived from an EMBL/GenBank/DDBJ whole genome shotgun (WGS) entry which is preliminary data.</text>
</comment>
<evidence type="ECO:0000313" key="3">
    <source>
        <dbReference type="Proteomes" id="UP001159427"/>
    </source>
</evidence>
<evidence type="ECO:0000313" key="2">
    <source>
        <dbReference type="EMBL" id="CAH3154298.1"/>
    </source>
</evidence>
<reference evidence="2 3" key="1">
    <citation type="submission" date="2022-05" db="EMBL/GenBank/DDBJ databases">
        <authorList>
            <consortium name="Genoscope - CEA"/>
            <person name="William W."/>
        </authorList>
    </citation>
    <scope>NUCLEOTIDE SEQUENCE [LARGE SCALE GENOMIC DNA]</scope>
</reference>
<evidence type="ECO:0000256" key="1">
    <source>
        <dbReference type="SAM" id="MobiDB-lite"/>
    </source>
</evidence>
<dbReference type="Proteomes" id="UP001159427">
    <property type="component" value="Unassembled WGS sequence"/>
</dbReference>
<name>A0ABN8PZW6_9CNID</name>
<sequence>VGRESVPKNARGQPELSHSDAESVASPKSVVSVAFCDDFEAQGKATFQISAKSLEPVDGRFLSATGIDPSRGNQRYDLPVFIPQGGVKYIQVFSTSGEDLCLQAVSVDTSIFVKLATNFKTTCSAEEKTSSPPCKEFKSKLKPLKAKKVAKSQKSGVSVAFCDDFEAKGKAYFQISAKTLEPVDGRFLFSTRIDPSRGMQRYDLPVLIPQKGVKHIKVFSSSGEDLCLQAVAVDTNIYVDLPTNFKTTCSAEEETSIPPCKEFKSKLKPLRVCPNKISELLKREQLIDTLPSPDTDARPFEVPTYHIADDMAQASYAIVEGIADLSRKGVKGYMSKLKSAMKFSKLFRVEGTLTAISSILGAVGPALSIFGGITSILTTFLTPNPFDMLAEYLQEEFAALHNHLDRMEGELKELIMAEGAMTRMADAVASIRYSLREFDDIARSLKKNPVCGTDNLIREYSVNRFVYNYNQRDTEHKLLDLLEVEQGLLPLTYSLLKPFMKTYCRTNPGKDYLKKLLYEANALIVALESPTEGFYQFFKDDLRREVSREVEGESNTEEAKLNRVTDLFLYFLNDPENWPKRCIVDSDNDKEVVAYVVVKTNAPVPYKKMGYLSPYFLHERERLELVKLKIANLPHKEEETMLYYLNSKFLDWDCGGTTKNFEICNVSNHLVGDPFAMKLYKHPNGKLIYMEINPGNGYFNFTIQPVDVFKNTNIVAPLWLGCWSGKGYVVNDRKSGGGPKEDYACPTPHKNSDDSAATENRFLLFYKNEPNYPKDESEEG</sequence>
<feature type="region of interest" description="Disordered" evidence="1">
    <location>
        <begin position="1"/>
        <end position="26"/>
    </location>
</feature>